<feature type="transmembrane region" description="Helical" evidence="5">
    <location>
        <begin position="119"/>
        <end position="145"/>
    </location>
</feature>
<dbReference type="STRING" id="743788.S8FLN9"/>
<comment type="subcellular location">
    <subcellularLocation>
        <location evidence="1">Membrane</location>
        <topology evidence="1">Multi-pass membrane protein</topology>
    </subcellularLocation>
</comment>
<name>S8FLN9_FOMSC</name>
<organism evidence="6 7">
    <name type="scientific">Fomitopsis schrenkii</name>
    <name type="common">Brown rot fungus</name>
    <dbReference type="NCBI Taxonomy" id="2126942"/>
    <lineage>
        <taxon>Eukaryota</taxon>
        <taxon>Fungi</taxon>
        <taxon>Dikarya</taxon>
        <taxon>Basidiomycota</taxon>
        <taxon>Agaricomycotina</taxon>
        <taxon>Agaricomycetes</taxon>
        <taxon>Polyporales</taxon>
        <taxon>Fomitopsis</taxon>
    </lineage>
</organism>
<dbReference type="EMBL" id="KE504136">
    <property type="protein sequence ID" value="EPT02276.1"/>
    <property type="molecule type" value="Genomic_DNA"/>
</dbReference>
<dbReference type="InterPro" id="IPR036259">
    <property type="entry name" value="MFS_trans_sf"/>
</dbReference>
<feature type="transmembrane region" description="Helical" evidence="5">
    <location>
        <begin position="188"/>
        <end position="207"/>
    </location>
</feature>
<dbReference type="GO" id="GO:0022857">
    <property type="term" value="F:transmembrane transporter activity"/>
    <property type="evidence" value="ECO:0007669"/>
    <property type="project" value="TreeGrafter"/>
</dbReference>
<feature type="transmembrane region" description="Helical" evidence="5">
    <location>
        <begin position="157"/>
        <end position="176"/>
    </location>
</feature>
<dbReference type="HOGENOM" id="CLU_088817_0_0_1"/>
<accession>S8FLN9</accession>
<dbReference type="eggNOG" id="KOG0255">
    <property type="taxonomic scope" value="Eukaryota"/>
</dbReference>
<dbReference type="GO" id="GO:0005886">
    <property type="term" value="C:plasma membrane"/>
    <property type="evidence" value="ECO:0007669"/>
    <property type="project" value="TreeGrafter"/>
</dbReference>
<evidence type="ECO:0000313" key="6">
    <source>
        <dbReference type="EMBL" id="EPT02276.1"/>
    </source>
</evidence>
<gene>
    <name evidence="6" type="ORF">FOMPIDRAFT_1118572</name>
</gene>
<proteinExistence type="predicted"/>
<dbReference type="InParanoid" id="S8FLN9"/>
<dbReference type="Proteomes" id="UP000015241">
    <property type="component" value="Unassembled WGS sequence"/>
</dbReference>
<reference evidence="6 7" key="1">
    <citation type="journal article" date="2012" name="Science">
        <title>The Paleozoic origin of enzymatic lignin decomposition reconstructed from 31 fungal genomes.</title>
        <authorList>
            <person name="Floudas D."/>
            <person name="Binder M."/>
            <person name="Riley R."/>
            <person name="Barry K."/>
            <person name="Blanchette R.A."/>
            <person name="Henrissat B."/>
            <person name="Martinez A.T."/>
            <person name="Otillar R."/>
            <person name="Spatafora J.W."/>
            <person name="Yadav J.S."/>
            <person name="Aerts A."/>
            <person name="Benoit I."/>
            <person name="Boyd A."/>
            <person name="Carlson A."/>
            <person name="Copeland A."/>
            <person name="Coutinho P.M."/>
            <person name="de Vries R.P."/>
            <person name="Ferreira P."/>
            <person name="Findley K."/>
            <person name="Foster B."/>
            <person name="Gaskell J."/>
            <person name="Glotzer D."/>
            <person name="Gorecki P."/>
            <person name="Heitman J."/>
            <person name="Hesse C."/>
            <person name="Hori C."/>
            <person name="Igarashi K."/>
            <person name="Jurgens J.A."/>
            <person name="Kallen N."/>
            <person name="Kersten P."/>
            <person name="Kohler A."/>
            <person name="Kuees U."/>
            <person name="Kumar T.K.A."/>
            <person name="Kuo A."/>
            <person name="LaButti K."/>
            <person name="Larrondo L.F."/>
            <person name="Lindquist E."/>
            <person name="Ling A."/>
            <person name="Lombard V."/>
            <person name="Lucas S."/>
            <person name="Lundell T."/>
            <person name="Martin R."/>
            <person name="McLaughlin D.J."/>
            <person name="Morgenstern I."/>
            <person name="Morin E."/>
            <person name="Murat C."/>
            <person name="Nagy L.G."/>
            <person name="Nolan M."/>
            <person name="Ohm R.A."/>
            <person name="Patyshakuliyeva A."/>
            <person name="Rokas A."/>
            <person name="Ruiz-Duenas F.J."/>
            <person name="Sabat G."/>
            <person name="Salamov A."/>
            <person name="Samejima M."/>
            <person name="Schmutz J."/>
            <person name="Slot J.C."/>
            <person name="St John F."/>
            <person name="Stenlid J."/>
            <person name="Sun H."/>
            <person name="Sun S."/>
            <person name="Syed K."/>
            <person name="Tsang A."/>
            <person name="Wiebenga A."/>
            <person name="Young D."/>
            <person name="Pisabarro A."/>
            <person name="Eastwood D.C."/>
            <person name="Martin F."/>
            <person name="Cullen D."/>
            <person name="Grigoriev I.V."/>
            <person name="Hibbett D.S."/>
        </authorList>
    </citation>
    <scope>NUCLEOTIDE SEQUENCE</scope>
    <source>
        <strain evidence="7">FP-58527</strain>
    </source>
</reference>
<evidence type="ECO:0000256" key="3">
    <source>
        <dbReference type="ARBA" id="ARBA00022989"/>
    </source>
</evidence>
<evidence type="ECO:0000313" key="7">
    <source>
        <dbReference type="Proteomes" id="UP000015241"/>
    </source>
</evidence>
<feature type="non-terminal residue" evidence="6">
    <location>
        <position position="1"/>
    </location>
</feature>
<protein>
    <recommendedName>
        <fullName evidence="8">Major facilitator superfamily (MFS) profile domain-containing protein</fullName>
    </recommendedName>
</protein>
<evidence type="ECO:0000256" key="1">
    <source>
        <dbReference type="ARBA" id="ARBA00004141"/>
    </source>
</evidence>
<dbReference type="SUPFAM" id="SSF103473">
    <property type="entry name" value="MFS general substrate transporter"/>
    <property type="match status" value="1"/>
</dbReference>
<keyword evidence="4 5" id="KW-0472">Membrane</keyword>
<dbReference type="Gene3D" id="1.20.1250.20">
    <property type="entry name" value="MFS general substrate transporter like domains"/>
    <property type="match status" value="1"/>
</dbReference>
<dbReference type="OrthoDB" id="2585655at2759"/>
<evidence type="ECO:0000256" key="5">
    <source>
        <dbReference type="SAM" id="Phobius"/>
    </source>
</evidence>
<keyword evidence="2 5" id="KW-0812">Transmembrane</keyword>
<evidence type="ECO:0008006" key="8">
    <source>
        <dbReference type="Google" id="ProtNLM"/>
    </source>
</evidence>
<evidence type="ECO:0000256" key="4">
    <source>
        <dbReference type="ARBA" id="ARBA00023136"/>
    </source>
</evidence>
<sequence length="227" mass="25110">RPMILVLNRVNKVLILSASGLLFAFNLSITYTAARTLAYKYDYDALDTGLVLLAYGVGACCLLGSIIGGRYSDYTFAKLTAEYGANIQPDMRLRSTQLSMFFFSPSVIGYGWVCEKHVHVSAICAMLFLAGFFQICIYTSTLAYIVDANVGRSASAAALNSFFRGMFALVATEVAVPLQESIGDGGLYILWRRLTLVSDFLILLVWWKGGQMREKAIARETRQDEQT</sequence>
<keyword evidence="3 5" id="KW-1133">Transmembrane helix</keyword>
<dbReference type="AlphaFoldDB" id="S8FLN9"/>
<keyword evidence="7" id="KW-1185">Reference proteome</keyword>
<feature type="transmembrane region" description="Helical" evidence="5">
    <location>
        <begin position="50"/>
        <end position="72"/>
    </location>
</feature>
<feature type="transmembrane region" description="Helical" evidence="5">
    <location>
        <begin position="93"/>
        <end position="113"/>
    </location>
</feature>
<dbReference type="PANTHER" id="PTHR23502:SF5">
    <property type="entry name" value="QUINIDINE RESISTANCE PROTEIN 3"/>
    <property type="match status" value="1"/>
</dbReference>
<evidence type="ECO:0000256" key="2">
    <source>
        <dbReference type="ARBA" id="ARBA00022692"/>
    </source>
</evidence>
<dbReference type="PANTHER" id="PTHR23502">
    <property type="entry name" value="MAJOR FACILITATOR SUPERFAMILY"/>
    <property type="match status" value="1"/>
</dbReference>